<organism evidence="1 2">
    <name type="scientific">Tritrichomonas musculus</name>
    <dbReference type="NCBI Taxonomy" id="1915356"/>
    <lineage>
        <taxon>Eukaryota</taxon>
        <taxon>Metamonada</taxon>
        <taxon>Parabasalia</taxon>
        <taxon>Tritrichomonadida</taxon>
        <taxon>Tritrichomonadidae</taxon>
        <taxon>Tritrichomonas</taxon>
    </lineage>
</organism>
<proteinExistence type="predicted"/>
<evidence type="ECO:0000313" key="1">
    <source>
        <dbReference type="EMBL" id="KAK8884153.1"/>
    </source>
</evidence>
<dbReference type="EMBL" id="JAPFFF010000008">
    <property type="protein sequence ID" value="KAK8884153.1"/>
    <property type="molecule type" value="Genomic_DNA"/>
</dbReference>
<keyword evidence="2" id="KW-1185">Reference proteome</keyword>
<sequence>MLYHKSQKLISELEKAVGKENVESFVYNIRGSELPQFYTLSALSNGQPIIFQRAMKAIHDCGINFPPDFKLPIRKNWLMPKISNPYNIYQRKFTPYQNIGPKNELNGPTIIFDDILNEIHNFLAIKSNPYQPSDLIKYFIQNPSLLSRNELSRFINENDWHAGLKPLDVFEEIEDPETKGELSNTTIHSYTKVKYKKGYPISSGKRPYEELFHNLDWVSTEQDTQDEARSKTANIPQVTDKMENIEDESNDLDVQITQNKNVYRMLLYGGPSCASFSPIVAEELNKIYPEKGGLFVELLRIEPNGIFPIIMKRIRERARQLYLKKISQSRSWCKQLEVSLPLQRTIFRKDIVKKMKAKDITVIKGDTIEFPLDLVHFLPNFYKVAKINMPSEIKYPNLDERMEMSIRKIVRELSDSQPRDVKVTFSQAACIYCAAYFLKMVHDLDITDSLKSPSLKNAIDIGITDANDHGYQHILTFIADSINKRKAKKVGNQGVINCILDISGLLFEIDFDKVSFVIQVGHLFFKVLRNYAIESDDEVKFITCKLDNGKITLLSATNEVVQINL</sequence>
<dbReference type="Proteomes" id="UP001470230">
    <property type="component" value="Unassembled WGS sequence"/>
</dbReference>
<accession>A0ABR2JZ87</accession>
<reference evidence="1 2" key="1">
    <citation type="submission" date="2024-04" db="EMBL/GenBank/DDBJ databases">
        <title>Tritrichomonas musculus Genome.</title>
        <authorList>
            <person name="Alves-Ferreira E."/>
            <person name="Grigg M."/>
            <person name="Lorenzi H."/>
            <person name="Galac M."/>
        </authorList>
    </citation>
    <scope>NUCLEOTIDE SEQUENCE [LARGE SCALE GENOMIC DNA]</scope>
    <source>
        <strain evidence="1 2">EAF2021</strain>
    </source>
</reference>
<gene>
    <name evidence="1" type="ORF">M9Y10_043259</name>
</gene>
<comment type="caution">
    <text evidence="1">The sequence shown here is derived from an EMBL/GenBank/DDBJ whole genome shotgun (WGS) entry which is preliminary data.</text>
</comment>
<evidence type="ECO:0000313" key="2">
    <source>
        <dbReference type="Proteomes" id="UP001470230"/>
    </source>
</evidence>
<protein>
    <submittedName>
        <fullName evidence="1">Uncharacterized protein</fullName>
    </submittedName>
</protein>
<name>A0ABR2JZ87_9EUKA</name>